<evidence type="ECO:0000313" key="2">
    <source>
        <dbReference type="Proteomes" id="UP001189429"/>
    </source>
</evidence>
<name>A0ABN9UC49_9DINO</name>
<gene>
    <name evidence="1" type="ORF">PCOR1329_LOCUS47201</name>
</gene>
<evidence type="ECO:0000313" key="1">
    <source>
        <dbReference type="EMBL" id="CAK0856964.1"/>
    </source>
</evidence>
<sequence length="139" mass="14340">MASIEAKKKEWTACLAKSGGVPGKCEKLQNELTAMAKASNTDCCIGQTVNLMKCTSGSYKASGCAEEFVAMRECNRAGGAQLVRASSGYDVAPGKGGLFEGVASTLTASSAPARTLKGMQEFGQEYAASLGVPAGQVRF</sequence>
<proteinExistence type="predicted"/>
<reference evidence="1" key="1">
    <citation type="submission" date="2023-10" db="EMBL/GenBank/DDBJ databases">
        <authorList>
            <person name="Chen Y."/>
            <person name="Shah S."/>
            <person name="Dougan E. K."/>
            <person name="Thang M."/>
            <person name="Chan C."/>
        </authorList>
    </citation>
    <scope>NUCLEOTIDE SEQUENCE [LARGE SCALE GENOMIC DNA]</scope>
</reference>
<dbReference type="EMBL" id="CAUYUJ010015685">
    <property type="protein sequence ID" value="CAK0856964.1"/>
    <property type="molecule type" value="Genomic_DNA"/>
</dbReference>
<comment type="caution">
    <text evidence="1">The sequence shown here is derived from an EMBL/GenBank/DDBJ whole genome shotgun (WGS) entry which is preliminary data.</text>
</comment>
<organism evidence="1 2">
    <name type="scientific">Prorocentrum cordatum</name>
    <dbReference type="NCBI Taxonomy" id="2364126"/>
    <lineage>
        <taxon>Eukaryota</taxon>
        <taxon>Sar</taxon>
        <taxon>Alveolata</taxon>
        <taxon>Dinophyceae</taxon>
        <taxon>Prorocentrales</taxon>
        <taxon>Prorocentraceae</taxon>
        <taxon>Prorocentrum</taxon>
    </lineage>
</organism>
<protein>
    <submittedName>
        <fullName evidence="1">Uncharacterized protein</fullName>
    </submittedName>
</protein>
<dbReference type="Proteomes" id="UP001189429">
    <property type="component" value="Unassembled WGS sequence"/>
</dbReference>
<keyword evidence="2" id="KW-1185">Reference proteome</keyword>
<accession>A0ABN9UC49</accession>